<dbReference type="Proteomes" id="UP001499852">
    <property type="component" value="Unassembled WGS sequence"/>
</dbReference>
<evidence type="ECO:0000313" key="3">
    <source>
        <dbReference type="Proteomes" id="UP001499852"/>
    </source>
</evidence>
<dbReference type="RefSeq" id="WP_345738713.1">
    <property type="nucleotide sequence ID" value="NZ_BAABIA010000012.1"/>
</dbReference>
<sequence>MIVCIDTNVILPMLSLRHPFSRILDAWMDGHFSLAVSNEILTEYEEIIRPRIGSDRWLDFLSLLQLGAELNGNLVRIQPSFRFNVIQVDPDDNKFSDCAIAADA</sequence>
<accession>A0ABP9PLW3</accession>
<dbReference type="EMBL" id="BAABIA010000012">
    <property type="protein sequence ID" value="GAA5148767.1"/>
    <property type="molecule type" value="Genomic_DNA"/>
</dbReference>
<dbReference type="NCBIfam" id="TIGR00305">
    <property type="entry name" value="putative toxin-antitoxin system toxin component, PIN family"/>
    <property type="match status" value="1"/>
</dbReference>
<dbReference type="InterPro" id="IPR002850">
    <property type="entry name" value="PIN_toxin-like"/>
</dbReference>
<protein>
    <recommendedName>
        <fullName evidence="1">PIN domain-containing protein</fullName>
    </recommendedName>
</protein>
<proteinExistence type="predicted"/>
<name>A0ABP9PLW3_9BACT</name>
<dbReference type="InterPro" id="IPR002716">
    <property type="entry name" value="PIN_dom"/>
</dbReference>
<evidence type="ECO:0000313" key="2">
    <source>
        <dbReference type="EMBL" id="GAA5148767.1"/>
    </source>
</evidence>
<feature type="domain" description="PIN" evidence="1">
    <location>
        <begin position="3"/>
        <end position="104"/>
    </location>
</feature>
<gene>
    <name evidence="2" type="ORF">GCM10023213_45490</name>
</gene>
<evidence type="ECO:0000259" key="1">
    <source>
        <dbReference type="Pfam" id="PF13470"/>
    </source>
</evidence>
<dbReference type="SUPFAM" id="SSF88723">
    <property type="entry name" value="PIN domain-like"/>
    <property type="match status" value="1"/>
</dbReference>
<comment type="caution">
    <text evidence="2">The sequence shown here is derived from an EMBL/GenBank/DDBJ whole genome shotgun (WGS) entry which is preliminary data.</text>
</comment>
<keyword evidence="3" id="KW-1185">Reference proteome</keyword>
<dbReference type="InterPro" id="IPR029060">
    <property type="entry name" value="PIN-like_dom_sf"/>
</dbReference>
<reference evidence="3" key="1">
    <citation type="journal article" date="2019" name="Int. J. Syst. Evol. Microbiol.">
        <title>The Global Catalogue of Microorganisms (GCM) 10K type strain sequencing project: providing services to taxonomists for standard genome sequencing and annotation.</title>
        <authorList>
            <consortium name="The Broad Institute Genomics Platform"/>
            <consortium name="The Broad Institute Genome Sequencing Center for Infectious Disease"/>
            <person name="Wu L."/>
            <person name="Ma J."/>
        </authorList>
    </citation>
    <scope>NUCLEOTIDE SEQUENCE [LARGE SCALE GENOMIC DNA]</scope>
    <source>
        <strain evidence="3">JCM 18053</strain>
    </source>
</reference>
<organism evidence="2 3">
    <name type="scientific">Prosthecobacter algae</name>
    <dbReference type="NCBI Taxonomy" id="1144682"/>
    <lineage>
        <taxon>Bacteria</taxon>
        <taxon>Pseudomonadati</taxon>
        <taxon>Verrucomicrobiota</taxon>
        <taxon>Verrucomicrobiia</taxon>
        <taxon>Verrucomicrobiales</taxon>
        <taxon>Verrucomicrobiaceae</taxon>
        <taxon>Prosthecobacter</taxon>
    </lineage>
</organism>
<dbReference type="Pfam" id="PF13470">
    <property type="entry name" value="PIN_3"/>
    <property type="match status" value="1"/>
</dbReference>